<dbReference type="PROSITE" id="PS50943">
    <property type="entry name" value="HTH_CROC1"/>
    <property type="match status" value="1"/>
</dbReference>
<gene>
    <name evidence="2" type="ORF">G1H10_20985</name>
</gene>
<reference evidence="2 3" key="1">
    <citation type="submission" date="2020-02" db="EMBL/GenBank/DDBJ databases">
        <authorList>
            <person name="Li X.-J."/>
            <person name="Han X.-M."/>
        </authorList>
    </citation>
    <scope>NUCLEOTIDE SEQUENCE [LARGE SCALE GENOMIC DNA]</scope>
    <source>
        <strain evidence="2 3">CCTCC AB 2017055</strain>
    </source>
</reference>
<protein>
    <submittedName>
        <fullName evidence="2">XRE family transcriptional regulator</fullName>
    </submittedName>
</protein>
<dbReference type="InterPro" id="IPR010982">
    <property type="entry name" value="Lambda_DNA-bd_dom_sf"/>
</dbReference>
<name>A0A6L9SBB0_9ACTN</name>
<dbReference type="SUPFAM" id="SSF47413">
    <property type="entry name" value="lambda repressor-like DNA-binding domains"/>
    <property type="match status" value="1"/>
</dbReference>
<dbReference type="GO" id="GO:0003677">
    <property type="term" value="F:DNA binding"/>
    <property type="evidence" value="ECO:0007669"/>
    <property type="project" value="InterPro"/>
</dbReference>
<dbReference type="CDD" id="cd00093">
    <property type="entry name" value="HTH_XRE"/>
    <property type="match status" value="1"/>
</dbReference>
<dbReference type="AlphaFoldDB" id="A0A6L9SBB0"/>
<comment type="caution">
    <text evidence="2">The sequence shown here is derived from an EMBL/GenBank/DDBJ whole genome shotgun (WGS) entry which is preliminary data.</text>
</comment>
<feature type="domain" description="HTH cro/C1-type" evidence="1">
    <location>
        <begin position="38"/>
        <end position="93"/>
    </location>
</feature>
<evidence type="ECO:0000313" key="3">
    <source>
        <dbReference type="Proteomes" id="UP000475214"/>
    </source>
</evidence>
<proteinExistence type="predicted"/>
<sequence length="104" mass="11956">MARTWKHVKEALPSTPERKARVREIREEMLAEARAHRLAEIREAYGLNQTEVARRVGLTQPRVSRIERGDLNRSEIGTLRSYVEALGGEIEIVAKFGDERFRVA</sequence>
<dbReference type="Pfam" id="PF13744">
    <property type="entry name" value="HTH_37"/>
    <property type="match status" value="1"/>
</dbReference>
<dbReference type="Gene3D" id="1.10.260.40">
    <property type="entry name" value="lambda repressor-like DNA-binding domains"/>
    <property type="match status" value="1"/>
</dbReference>
<dbReference type="EMBL" id="JAAGOA010000016">
    <property type="protein sequence ID" value="NEE02645.1"/>
    <property type="molecule type" value="Genomic_DNA"/>
</dbReference>
<evidence type="ECO:0000259" key="1">
    <source>
        <dbReference type="PROSITE" id="PS50943"/>
    </source>
</evidence>
<evidence type="ECO:0000313" key="2">
    <source>
        <dbReference type="EMBL" id="NEE02645.1"/>
    </source>
</evidence>
<keyword evidence="3" id="KW-1185">Reference proteome</keyword>
<accession>A0A6L9SBB0</accession>
<organism evidence="2 3">
    <name type="scientific">Phytoactinopolyspora halotolerans</name>
    <dbReference type="NCBI Taxonomy" id="1981512"/>
    <lineage>
        <taxon>Bacteria</taxon>
        <taxon>Bacillati</taxon>
        <taxon>Actinomycetota</taxon>
        <taxon>Actinomycetes</taxon>
        <taxon>Jiangellales</taxon>
        <taxon>Jiangellaceae</taxon>
        <taxon>Phytoactinopolyspora</taxon>
    </lineage>
</organism>
<dbReference type="SMART" id="SM00530">
    <property type="entry name" value="HTH_XRE"/>
    <property type="match status" value="1"/>
</dbReference>
<dbReference type="InterPro" id="IPR001387">
    <property type="entry name" value="Cro/C1-type_HTH"/>
</dbReference>
<dbReference type="InterPro" id="IPR039554">
    <property type="entry name" value="HigA2-like_HTH"/>
</dbReference>
<dbReference type="Proteomes" id="UP000475214">
    <property type="component" value="Unassembled WGS sequence"/>
</dbReference>